<evidence type="ECO:0000256" key="2">
    <source>
        <dbReference type="ARBA" id="ARBA00022670"/>
    </source>
</evidence>
<dbReference type="AlphaFoldDB" id="A0A1J4JAU8"/>
<name>A0A1J4JAU8_9EUKA</name>
<dbReference type="GO" id="GO:0004252">
    <property type="term" value="F:serine-type endopeptidase activity"/>
    <property type="evidence" value="ECO:0007669"/>
    <property type="project" value="UniProtKB-UniRule"/>
</dbReference>
<dbReference type="OrthoDB" id="206201at2759"/>
<keyword evidence="8" id="KW-0472">Membrane</keyword>
<evidence type="ECO:0000259" key="10">
    <source>
        <dbReference type="Pfam" id="PF00082"/>
    </source>
</evidence>
<dbReference type="CDD" id="cd04842">
    <property type="entry name" value="Peptidases_S8_Kp43_protease"/>
    <property type="match status" value="1"/>
</dbReference>
<evidence type="ECO:0000256" key="1">
    <source>
        <dbReference type="ARBA" id="ARBA00011073"/>
    </source>
</evidence>
<dbReference type="SUPFAM" id="SSF52743">
    <property type="entry name" value="Subtilisin-like"/>
    <property type="match status" value="1"/>
</dbReference>
<evidence type="ECO:0000313" key="11">
    <source>
        <dbReference type="EMBL" id="OHS94380.1"/>
    </source>
</evidence>
<dbReference type="PRINTS" id="PR00723">
    <property type="entry name" value="SUBTILISIN"/>
</dbReference>
<dbReference type="InterPro" id="IPR034058">
    <property type="entry name" value="TagA/B/C/D_pept_dom"/>
</dbReference>
<dbReference type="InterPro" id="IPR000209">
    <property type="entry name" value="Peptidase_S8/S53_dom"/>
</dbReference>
<evidence type="ECO:0000256" key="6">
    <source>
        <dbReference type="PROSITE-ProRule" id="PRU01240"/>
    </source>
</evidence>
<feature type="transmembrane region" description="Helical" evidence="8">
    <location>
        <begin position="1000"/>
        <end position="1022"/>
    </location>
</feature>
<reference evidence="11" key="1">
    <citation type="submission" date="2016-10" db="EMBL/GenBank/DDBJ databases">
        <authorList>
            <person name="Benchimol M."/>
            <person name="Almeida L.G."/>
            <person name="Vasconcelos A.T."/>
            <person name="Perreira-Neves A."/>
            <person name="Rosa I.A."/>
            <person name="Tasca T."/>
            <person name="Bogo M.R."/>
            <person name="de Souza W."/>
        </authorList>
    </citation>
    <scope>NUCLEOTIDE SEQUENCE [LARGE SCALE GENOMIC DNA]</scope>
    <source>
        <strain evidence="11">K</strain>
    </source>
</reference>
<comment type="caution">
    <text evidence="11">The sequence shown here is derived from an EMBL/GenBank/DDBJ whole genome shotgun (WGS) entry which is preliminary data.</text>
</comment>
<dbReference type="GeneID" id="94847355"/>
<accession>A0A1J4JAU8</accession>
<gene>
    <name evidence="11" type="ORF">TRFO_39445</name>
</gene>
<protein>
    <recommendedName>
        <fullName evidence="10">Peptidase S8/S53 domain-containing protein</fullName>
    </recommendedName>
</protein>
<dbReference type="Pfam" id="PF00082">
    <property type="entry name" value="Peptidase_S8"/>
    <property type="match status" value="1"/>
</dbReference>
<dbReference type="InterPro" id="IPR051048">
    <property type="entry name" value="Peptidase_S8/S53_subtilisin"/>
</dbReference>
<keyword evidence="8" id="KW-1133">Transmembrane helix</keyword>
<dbReference type="SUPFAM" id="SSF49785">
    <property type="entry name" value="Galactose-binding domain-like"/>
    <property type="match status" value="1"/>
</dbReference>
<evidence type="ECO:0000256" key="5">
    <source>
        <dbReference type="PIRSR" id="PIRSR615500-1"/>
    </source>
</evidence>
<feature type="domain" description="Peptidase S8/S53" evidence="10">
    <location>
        <begin position="198"/>
        <end position="626"/>
    </location>
</feature>
<dbReference type="PANTHER" id="PTHR43399">
    <property type="entry name" value="SUBTILISIN-RELATED"/>
    <property type="match status" value="1"/>
</dbReference>
<keyword evidence="2 6" id="KW-0645">Protease</keyword>
<feature type="active site" description="Charge relay system" evidence="5 6">
    <location>
        <position position="207"/>
    </location>
</feature>
<dbReference type="GO" id="GO:0006508">
    <property type="term" value="P:proteolysis"/>
    <property type="evidence" value="ECO:0007669"/>
    <property type="project" value="UniProtKB-KW"/>
</dbReference>
<feature type="chain" id="PRO_5012791782" description="Peptidase S8/S53 domain-containing protein" evidence="9">
    <location>
        <begin position="17"/>
        <end position="1060"/>
    </location>
</feature>
<dbReference type="InterPro" id="IPR022398">
    <property type="entry name" value="Peptidase_S8_His-AS"/>
</dbReference>
<dbReference type="Gene3D" id="2.60.120.380">
    <property type="match status" value="1"/>
</dbReference>
<feature type="active site" description="Charge relay system" evidence="5 6">
    <location>
        <position position="578"/>
    </location>
</feature>
<evidence type="ECO:0000256" key="7">
    <source>
        <dbReference type="SAM" id="MobiDB-lite"/>
    </source>
</evidence>
<feature type="active site" description="Charge relay system" evidence="5 6">
    <location>
        <position position="252"/>
    </location>
</feature>
<organism evidence="11 12">
    <name type="scientific">Tritrichomonas foetus</name>
    <dbReference type="NCBI Taxonomy" id="1144522"/>
    <lineage>
        <taxon>Eukaryota</taxon>
        <taxon>Metamonada</taxon>
        <taxon>Parabasalia</taxon>
        <taxon>Tritrichomonadida</taxon>
        <taxon>Tritrichomonadidae</taxon>
        <taxon>Tritrichomonas</taxon>
    </lineage>
</organism>
<feature type="region of interest" description="Disordered" evidence="7">
    <location>
        <begin position="1034"/>
        <end position="1060"/>
    </location>
</feature>
<dbReference type="InterPro" id="IPR008979">
    <property type="entry name" value="Galactose-bd-like_sf"/>
</dbReference>
<dbReference type="PROSITE" id="PS00137">
    <property type="entry name" value="SUBTILASE_HIS"/>
    <property type="match status" value="1"/>
</dbReference>
<dbReference type="Proteomes" id="UP000179807">
    <property type="component" value="Unassembled WGS sequence"/>
</dbReference>
<dbReference type="EMBL" id="MLAK01001324">
    <property type="protein sequence ID" value="OHS94380.1"/>
    <property type="molecule type" value="Genomic_DNA"/>
</dbReference>
<sequence>MLSLFLILAEITHIGGLKLFNGREVLPSNPKLLTNPEKGWYYIKINDNSDLSKLASFNISASSKSILNGYWICEYLTSDQASILSTQYYVTEVLPEDKIQKSVLLTAESPDSKFLIYAHDSFHPPKNFHRFYKNYYISHSFPINLLDNKEVLFVDSYSNPQLLNHFSRGATQSEKFDVIFNGRLLEPNLPLHKHGITGEGQIVTVIDSGLDYRSCFFNDANHPQPVNITNLEHRKIVRYDAYADTTDFDYGHGTHVCGIIAGKALCCSDNNQCDQNYKDNNENFICANSLYNGHAPDAKLYFVDAGYASSPTDLGAEYDIEAILNQSIELKSYIMSNSWGFAPGSSIPIRRLFDEVGFEFPSITFFFGNGNSHKAFDTWCPANSKNIVGVGGTTRPAAQNIFSNENDHFYIENSNGDTMKCTMKNYDVFRSKITHDPIPSFEDQVVGTSIRVIPNISACNQFTNFDDNINLIVRSQTDDLCPELIEKKVSICEVESNSLLNRFTDGSKISLRVNFTSESNGPTYDIASFTSMGPSNTGLIKPDILAPGKDIMSATGFRLSRPHAQCGIDQLNSKSGTSMATPAAGGSAALATQYFLDGFYPSGHKNPSDSIIPFSPLIRALLANSAGTIHSSSIYPDTRKGFGIIHLSNSLVFDDEDRIKSFGLRIPKELIIFDGNRTELLTTIKLPPISSEIDQKRKPLTVTLAFIDPPTSKENQIPIFADLDLFIVSPSGKVTHGNQLPNDHEESHSTIERITVTEPEVGDYEIHITCPQYGTIDPVLASVIVNGPFPHLDFETNPKYLVFEEIESHRVKLNYNCTGHFCQHSVMPILNNEDVSIFTMTPRKPYYYYTYFEGGQLRVIVEHGRGNLLNAFVSLGQVAKFGGQHILYTMIQQNHTFVISEDQIPPKSYIYLTLYEAYNNRANVKVYREGNTFIPPPPTEEIQTPISSPTATLIPTEQTSQQQTTEHQHSSVQSIEEIVTATAEVSSTQLNKHSQFQNRLSFVVGFSALAYAIVSICVYLFCAPTPRERIAEIEESSSGNTRRRVNENQGLLAEQNPETL</sequence>
<evidence type="ECO:0000256" key="4">
    <source>
        <dbReference type="ARBA" id="ARBA00022825"/>
    </source>
</evidence>
<evidence type="ECO:0000313" key="12">
    <source>
        <dbReference type="Proteomes" id="UP000179807"/>
    </source>
</evidence>
<evidence type="ECO:0000256" key="3">
    <source>
        <dbReference type="ARBA" id="ARBA00022801"/>
    </source>
</evidence>
<dbReference type="InterPro" id="IPR036852">
    <property type="entry name" value="Peptidase_S8/S53_dom_sf"/>
</dbReference>
<dbReference type="Gene3D" id="3.40.50.200">
    <property type="entry name" value="Peptidase S8/S53 domain"/>
    <property type="match status" value="2"/>
</dbReference>
<keyword evidence="12" id="KW-1185">Reference proteome</keyword>
<dbReference type="InterPro" id="IPR015500">
    <property type="entry name" value="Peptidase_S8_subtilisin-rel"/>
</dbReference>
<dbReference type="PROSITE" id="PS51892">
    <property type="entry name" value="SUBTILASE"/>
    <property type="match status" value="1"/>
</dbReference>
<keyword evidence="3 6" id="KW-0378">Hydrolase</keyword>
<keyword evidence="9" id="KW-0732">Signal</keyword>
<dbReference type="VEuPathDB" id="TrichDB:TRFO_39445"/>
<evidence type="ECO:0000256" key="8">
    <source>
        <dbReference type="SAM" id="Phobius"/>
    </source>
</evidence>
<keyword evidence="4 6" id="KW-0720">Serine protease</keyword>
<proteinExistence type="inferred from homology"/>
<keyword evidence="8" id="KW-0812">Transmembrane</keyword>
<feature type="signal peptide" evidence="9">
    <location>
        <begin position="1"/>
        <end position="16"/>
    </location>
</feature>
<evidence type="ECO:0000256" key="9">
    <source>
        <dbReference type="SAM" id="SignalP"/>
    </source>
</evidence>
<comment type="similarity">
    <text evidence="1 6">Belongs to the peptidase S8 family.</text>
</comment>
<dbReference type="RefSeq" id="XP_068347517.1">
    <property type="nucleotide sequence ID" value="XM_068512651.1"/>
</dbReference>
<dbReference type="PANTHER" id="PTHR43399:SF4">
    <property type="entry name" value="CELL WALL-ASSOCIATED PROTEASE"/>
    <property type="match status" value="1"/>
</dbReference>